<dbReference type="InterPro" id="IPR018961">
    <property type="entry name" value="DnaJ_homolog_subfam-C_membr-28"/>
</dbReference>
<organism evidence="3 4">
    <name type="scientific">Actinorhabdospora filicis</name>
    <dbReference type="NCBI Taxonomy" id="1785913"/>
    <lineage>
        <taxon>Bacteria</taxon>
        <taxon>Bacillati</taxon>
        <taxon>Actinomycetota</taxon>
        <taxon>Actinomycetes</taxon>
        <taxon>Micromonosporales</taxon>
        <taxon>Micromonosporaceae</taxon>
        <taxon>Actinorhabdospora</taxon>
    </lineage>
</organism>
<dbReference type="EMBL" id="BSTX01000001">
    <property type="protein sequence ID" value="GLZ77654.1"/>
    <property type="molecule type" value="Genomic_DNA"/>
</dbReference>
<evidence type="ECO:0000313" key="4">
    <source>
        <dbReference type="Proteomes" id="UP001165079"/>
    </source>
</evidence>
<proteinExistence type="predicted"/>
<keyword evidence="4" id="KW-1185">Reference proteome</keyword>
<reference evidence="3" key="1">
    <citation type="submission" date="2023-03" db="EMBL/GenBank/DDBJ databases">
        <title>Actinorhabdospora filicis NBRC 111898.</title>
        <authorList>
            <person name="Ichikawa N."/>
            <person name="Sato H."/>
            <person name="Tonouchi N."/>
        </authorList>
    </citation>
    <scope>NUCLEOTIDE SEQUENCE</scope>
    <source>
        <strain evidence="3">NBRC 111898</strain>
    </source>
</reference>
<evidence type="ECO:0000259" key="2">
    <source>
        <dbReference type="Pfam" id="PF09350"/>
    </source>
</evidence>
<name>A0A9W6SIE2_9ACTN</name>
<gene>
    <name evidence="3" type="ORF">Afil01_24610</name>
</gene>
<evidence type="ECO:0000256" key="1">
    <source>
        <dbReference type="SAM" id="MobiDB-lite"/>
    </source>
</evidence>
<feature type="domain" description="DnaJ homologue subfamily C member 28 conserved" evidence="2">
    <location>
        <begin position="9"/>
        <end position="75"/>
    </location>
</feature>
<dbReference type="Proteomes" id="UP001165079">
    <property type="component" value="Unassembled WGS sequence"/>
</dbReference>
<dbReference type="RefSeq" id="WP_285662750.1">
    <property type="nucleotide sequence ID" value="NZ_BSTX01000001.1"/>
</dbReference>
<comment type="caution">
    <text evidence="3">The sequence shown here is derived from an EMBL/GenBank/DDBJ whole genome shotgun (WGS) entry which is preliminary data.</text>
</comment>
<sequence>MTDRFESAADQAIRQAEERGEFANLPGMGKPLPGAGQHLSEDWWVRDLIAREGITGVLPPALALKKEIQELPKVLDRLTRESEVREHVEELNTRIMKGLRGPVEGPPVTVMPLKVDVVVAEWRERR</sequence>
<accession>A0A9W6SIE2</accession>
<dbReference type="AlphaFoldDB" id="A0A9W6SIE2"/>
<feature type="region of interest" description="Disordered" evidence="1">
    <location>
        <begin position="17"/>
        <end position="36"/>
    </location>
</feature>
<protein>
    <submittedName>
        <fullName evidence="3">DUF1992 domain-containing protein</fullName>
    </submittedName>
</protein>
<dbReference type="Pfam" id="PF09350">
    <property type="entry name" value="DJC28_CD"/>
    <property type="match status" value="1"/>
</dbReference>
<evidence type="ECO:0000313" key="3">
    <source>
        <dbReference type="EMBL" id="GLZ77654.1"/>
    </source>
</evidence>